<keyword evidence="2" id="KW-0342">GTP-binding</keyword>
<dbReference type="Proteomes" id="UP000320333">
    <property type="component" value="Unassembled WGS sequence"/>
</dbReference>
<dbReference type="Pfam" id="PF00071">
    <property type="entry name" value="Ras"/>
    <property type="match status" value="1"/>
</dbReference>
<keyword evidence="4" id="KW-1185">Reference proteome</keyword>
<name>A0A507FBB5_9FUNG</name>
<dbReference type="PROSITE" id="PS51419">
    <property type="entry name" value="RAB"/>
    <property type="match status" value="1"/>
</dbReference>
<dbReference type="PANTHER" id="PTHR24072">
    <property type="entry name" value="RHO FAMILY GTPASE"/>
    <property type="match status" value="1"/>
</dbReference>
<dbReference type="EMBL" id="QEAP01000173">
    <property type="protein sequence ID" value="TPX73641.1"/>
    <property type="molecule type" value="Genomic_DNA"/>
</dbReference>
<dbReference type="InterPro" id="IPR027417">
    <property type="entry name" value="P-loop_NTPase"/>
</dbReference>
<dbReference type="SMART" id="SM00174">
    <property type="entry name" value="RHO"/>
    <property type="match status" value="1"/>
</dbReference>
<evidence type="ECO:0000256" key="1">
    <source>
        <dbReference type="ARBA" id="ARBA00022741"/>
    </source>
</evidence>
<dbReference type="SMART" id="SM00173">
    <property type="entry name" value="RAS"/>
    <property type="match status" value="1"/>
</dbReference>
<dbReference type="OrthoDB" id="8830751at2759"/>
<dbReference type="InterPro" id="IPR005225">
    <property type="entry name" value="Small_GTP-bd"/>
</dbReference>
<reference evidence="3 4" key="1">
    <citation type="journal article" date="2019" name="Sci. Rep.">
        <title>Comparative genomics of chytrid fungi reveal insights into the obligate biotrophic and pathogenic lifestyle of Synchytrium endobioticum.</title>
        <authorList>
            <person name="van de Vossenberg B.T.L.H."/>
            <person name="Warris S."/>
            <person name="Nguyen H.D.T."/>
            <person name="van Gent-Pelzer M.P.E."/>
            <person name="Joly D.L."/>
            <person name="van de Geest H.C."/>
            <person name="Bonants P.J.M."/>
            <person name="Smith D.S."/>
            <person name="Levesque C.A."/>
            <person name="van der Lee T.A.J."/>
        </authorList>
    </citation>
    <scope>NUCLEOTIDE SEQUENCE [LARGE SCALE GENOMIC DNA]</scope>
    <source>
        <strain evidence="3 4">CBS 675.73</strain>
    </source>
</reference>
<dbReference type="SMART" id="SM00175">
    <property type="entry name" value="RAB"/>
    <property type="match status" value="1"/>
</dbReference>
<dbReference type="NCBIfam" id="TIGR00231">
    <property type="entry name" value="small_GTP"/>
    <property type="match status" value="1"/>
</dbReference>
<accession>A0A507FBB5</accession>
<proteinExistence type="predicted"/>
<dbReference type="PROSITE" id="PS51420">
    <property type="entry name" value="RHO"/>
    <property type="match status" value="1"/>
</dbReference>
<evidence type="ECO:0000313" key="4">
    <source>
        <dbReference type="Proteomes" id="UP000320333"/>
    </source>
</evidence>
<evidence type="ECO:0000313" key="3">
    <source>
        <dbReference type="EMBL" id="TPX73641.1"/>
    </source>
</evidence>
<dbReference type="PROSITE" id="PS51421">
    <property type="entry name" value="RAS"/>
    <property type="match status" value="1"/>
</dbReference>
<evidence type="ECO:0000256" key="2">
    <source>
        <dbReference type="ARBA" id="ARBA00023134"/>
    </source>
</evidence>
<dbReference type="STRING" id="246404.A0A507FBB5"/>
<dbReference type="AlphaFoldDB" id="A0A507FBB5"/>
<dbReference type="PRINTS" id="PR00449">
    <property type="entry name" value="RASTRNSFRMNG"/>
</dbReference>
<dbReference type="GO" id="GO:0005525">
    <property type="term" value="F:GTP binding"/>
    <property type="evidence" value="ECO:0007669"/>
    <property type="project" value="UniProtKB-KW"/>
</dbReference>
<evidence type="ECO:0008006" key="5">
    <source>
        <dbReference type="Google" id="ProtNLM"/>
    </source>
</evidence>
<dbReference type="Gene3D" id="3.40.50.300">
    <property type="entry name" value="P-loop containing nucleotide triphosphate hydrolases"/>
    <property type="match status" value="1"/>
</dbReference>
<gene>
    <name evidence="3" type="ORF">CcCBS67573_g05088</name>
</gene>
<dbReference type="InterPro" id="IPR001806">
    <property type="entry name" value="Small_GTPase"/>
</dbReference>
<protein>
    <recommendedName>
        <fullName evidence="5">Small monomeric GTPase</fullName>
    </recommendedName>
</protein>
<keyword evidence="1" id="KW-0547">Nucleotide-binding</keyword>
<dbReference type="InterPro" id="IPR003578">
    <property type="entry name" value="Small_GTPase_Rho"/>
</dbReference>
<sequence length="109" mass="12363">MLAGDANLPKKKFVVVGDGYTGKTCMLFVYTKGEFPEVYVPTVFENQVTDIQIDGRSYLLALWDTAGQEDYSRLRPLSYPDSDVILICYSVDIPDSFDNIRTQVRSFFS</sequence>
<comment type="caution">
    <text evidence="3">The sequence shown here is derived from an EMBL/GenBank/DDBJ whole genome shotgun (WGS) entry which is preliminary data.</text>
</comment>
<dbReference type="GO" id="GO:0007264">
    <property type="term" value="P:small GTPase-mediated signal transduction"/>
    <property type="evidence" value="ECO:0007669"/>
    <property type="project" value="InterPro"/>
</dbReference>
<dbReference type="GO" id="GO:0003924">
    <property type="term" value="F:GTPase activity"/>
    <property type="evidence" value="ECO:0007669"/>
    <property type="project" value="InterPro"/>
</dbReference>
<dbReference type="SUPFAM" id="SSF52540">
    <property type="entry name" value="P-loop containing nucleoside triphosphate hydrolases"/>
    <property type="match status" value="1"/>
</dbReference>
<organism evidence="3 4">
    <name type="scientific">Chytriomyces confervae</name>
    <dbReference type="NCBI Taxonomy" id="246404"/>
    <lineage>
        <taxon>Eukaryota</taxon>
        <taxon>Fungi</taxon>
        <taxon>Fungi incertae sedis</taxon>
        <taxon>Chytridiomycota</taxon>
        <taxon>Chytridiomycota incertae sedis</taxon>
        <taxon>Chytridiomycetes</taxon>
        <taxon>Chytridiales</taxon>
        <taxon>Chytriomycetaceae</taxon>
        <taxon>Chytriomyces</taxon>
    </lineage>
</organism>